<proteinExistence type="predicted"/>
<organism evidence="1 2">
    <name type="scientific">Streptomyces adustus</name>
    <dbReference type="NCBI Taxonomy" id="1609272"/>
    <lineage>
        <taxon>Bacteria</taxon>
        <taxon>Bacillati</taxon>
        <taxon>Actinomycetota</taxon>
        <taxon>Actinomycetes</taxon>
        <taxon>Kitasatosporales</taxon>
        <taxon>Streptomycetaceae</taxon>
        <taxon>Streptomyces</taxon>
    </lineage>
</organism>
<comment type="caution">
    <text evidence="1">The sequence shown here is derived from an EMBL/GenBank/DDBJ whole genome shotgun (WGS) entry which is preliminary data.</text>
</comment>
<dbReference type="SUPFAM" id="SSF48371">
    <property type="entry name" value="ARM repeat"/>
    <property type="match status" value="1"/>
</dbReference>
<dbReference type="RefSeq" id="WP_152886070.1">
    <property type="nucleotide sequence ID" value="NZ_VJZD01000022.1"/>
</dbReference>
<dbReference type="InterPro" id="IPR016024">
    <property type="entry name" value="ARM-type_fold"/>
</dbReference>
<dbReference type="OrthoDB" id="292843at2"/>
<dbReference type="Proteomes" id="UP000325849">
    <property type="component" value="Unassembled WGS sequence"/>
</dbReference>
<gene>
    <name evidence="1" type="ORF">FNH09_08105</name>
</gene>
<name>A0A5N8V8P3_9ACTN</name>
<dbReference type="AlphaFoldDB" id="A0A5N8V8P3"/>
<accession>A0A5N8V8P3</accession>
<evidence type="ECO:0008006" key="3">
    <source>
        <dbReference type="Google" id="ProtNLM"/>
    </source>
</evidence>
<keyword evidence="2" id="KW-1185">Reference proteome</keyword>
<protein>
    <recommendedName>
        <fullName evidence="3">HEAT repeat domain-containing protein</fullName>
    </recommendedName>
</protein>
<evidence type="ECO:0000313" key="2">
    <source>
        <dbReference type="Proteomes" id="UP000325849"/>
    </source>
</evidence>
<evidence type="ECO:0000313" key="1">
    <source>
        <dbReference type="EMBL" id="MPY31266.1"/>
    </source>
</evidence>
<dbReference type="EMBL" id="VJZD01000022">
    <property type="protein sequence ID" value="MPY31266.1"/>
    <property type="molecule type" value="Genomic_DNA"/>
</dbReference>
<reference evidence="1 2" key="1">
    <citation type="submission" date="2019-07" db="EMBL/GenBank/DDBJ databases">
        <title>New species of Amycolatopsis and Streptomyces.</title>
        <authorList>
            <person name="Duangmal K."/>
            <person name="Teo W.F.A."/>
            <person name="Lipun K."/>
        </authorList>
    </citation>
    <scope>NUCLEOTIDE SEQUENCE [LARGE SCALE GENOMIC DNA]</scope>
    <source>
        <strain evidence="1 2">NBRC 109810</strain>
    </source>
</reference>
<sequence length="148" mass="16101">MRRALRRLALKGEATTEEDCYPLFDCFALGTGRVASVATAALPFVVAHADDPDMGARATLVELLASLSKAVAEADPGLVDPGWHQTWQAQRPQIRALLANPLPEVRRQALPLGEGVGVLLEQWHAETDPTVRLTASCQLKPTVTQQRR</sequence>